<reference evidence="9" key="1">
    <citation type="journal article" date="2021" name="Proc. Natl. Acad. Sci. U.S.A.">
        <title>Three genomes in the algal genus Volvox reveal the fate of a haploid sex-determining region after a transition to homothallism.</title>
        <authorList>
            <person name="Yamamoto K."/>
            <person name="Hamaji T."/>
            <person name="Kawai-Toyooka H."/>
            <person name="Matsuzaki R."/>
            <person name="Takahashi F."/>
            <person name="Nishimura Y."/>
            <person name="Kawachi M."/>
            <person name="Noguchi H."/>
            <person name="Minakuchi Y."/>
            <person name="Umen J.G."/>
            <person name="Toyoda A."/>
            <person name="Nozaki H."/>
        </authorList>
    </citation>
    <scope>NUCLEOTIDE SEQUENCE</scope>
    <source>
        <strain evidence="9">NIES-3780</strain>
    </source>
</reference>
<dbReference type="GO" id="GO:0005337">
    <property type="term" value="F:nucleoside transmembrane transporter activity"/>
    <property type="evidence" value="ECO:0007669"/>
    <property type="project" value="InterPro"/>
</dbReference>
<feature type="compositionally biased region" description="Basic and acidic residues" evidence="7">
    <location>
        <begin position="16"/>
        <end position="25"/>
    </location>
</feature>
<feature type="compositionally biased region" description="Low complexity" evidence="7">
    <location>
        <begin position="724"/>
        <end position="742"/>
    </location>
</feature>
<dbReference type="Pfam" id="PF01733">
    <property type="entry name" value="Nucleoside_tran"/>
    <property type="match status" value="2"/>
</dbReference>
<comment type="caution">
    <text evidence="9">The sequence shown here is derived from an EMBL/GenBank/DDBJ whole genome shotgun (WGS) entry which is preliminary data.</text>
</comment>
<name>A0A8J4B318_9CHLO</name>
<feature type="compositionally biased region" description="Low complexity" evidence="7">
    <location>
        <begin position="848"/>
        <end position="857"/>
    </location>
</feature>
<keyword evidence="5 8" id="KW-1133">Transmembrane helix</keyword>
<dbReference type="AlphaFoldDB" id="A0A8J4B318"/>
<dbReference type="Proteomes" id="UP000747399">
    <property type="component" value="Unassembled WGS sequence"/>
</dbReference>
<evidence type="ECO:0000256" key="7">
    <source>
        <dbReference type="SAM" id="MobiDB-lite"/>
    </source>
</evidence>
<comment type="similarity">
    <text evidence="2">Belongs to the SLC29A/ENT transporter (TC 2.A.57) family.</text>
</comment>
<feature type="transmembrane region" description="Helical" evidence="8">
    <location>
        <begin position="305"/>
        <end position="324"/>
    </location>
</feature>
<accession>A0A8J4B318</accession>
<comment type="subcellular location">
    <subcellularLocation>
        <location evidence="1">Membrane</location>
        <topology evidence="1">Multi-pass membrane protein</topology>
    </subcellularLocation>
</comment>
<evidence type="ECO:0000313" key="10">
    <source>
        <dbReference type="Proteomes" id="UP000747399"/>
    </source>
</evidence>
<evidence type="ECO:0000256" key="8">
    <source>
        <dbReference type="SAM" id="Phobius"/>
    </source>
</evidence>
<dbReference type="PANTHER" id="PTHR10332">
    <property type="entry name" value="EQUILIBRATIVE NUCLEOSIDE TRANSPORTER"/>
    <property type="match status" value="1"/>
</dbReference>
<keyword evidence="10" id="KW-1185">Reference proteome</keyword>
<evidence type="ECO:0000256" key="3">
    <source>
        <dbReference type="ARBA" id="ARBA00022448"/>
    </source>
</evidence>
<sequence>MEKLMTRQGMTMTTAKADDFLRPDRGAPPGPGSPLSPTPVLPLTSGHTASPHFQANSSGDASTAAPSLAGTPACFTSVVESNLHRPQHQQHSHAFPYPPALASPRRCGRISFGGRACYFFLGAGMLAAWNALITATDYFGAVYPGWHTDRLFTVSYLPVCLLMLMVGIRYPDLPPHPSRIRLGYAGFTLAMAAVPLVDAVFVAPAGTRGGAGGGTSADLATAPVGGLVAVLVCVALVGACDGLCQGALFAEAAQLPPPFTQAVVTGTASSGLLVCLLRIASKASFESGADSEAERARGLRDGTRLYFALAGLMSLSCLILYDTLLPRLRTVPTREPAWVAEKPTPPVMQPKAAAGAFVSAGVSPSGFGDANCGDHDEDPEHLYEHQPVLLPLPLELSKECRSHAGSAEGSWRGDSSRNVDEDVVTAPVTDRAYSRTAERSSPGTQCITEVGDAAAVLPVLASITAVHGGLGGSFGGVDSVVRIRDDDGSDGGAGRGVFRCGPLVQAMEAPVAATGAGRGGGGGRLPIGKSVPFPTAQGGNERAAARTHGAQCGGGVRLQIRHCLALSWPLCGSLFVTYTVTLSIFPGFLSEDVQSVQLGDWYPILLITAFNLADLLGKSLPVMSHLNPHTSGDEDPDPSLSPARKSQRSERRAGLGEAVLPDLDHHHHHHHHQQQQGRPYTDHPNADQEEYDPDQLDHPRLQQMPLLSSQPGRRGGAGGGRGGVNSSSSSSSSSGGSVGVNNGERRSGRSFGMGVLRTVVPSRLVAAALRPLRQPGGLLLAALLRGVVALPAFLVAARFHAPAWVMGALTTALGISNGYLTTQILTMGPAAVLSPTRASASPSPPSVPSSSAPGMTTTTTAVAKPATVPPPAAVATAACQFAATSSYLSGDFQDVSCCPEGPAKVQQRLPTSSSCEAAGTSSSAFTIAAATGYQPLPSAESFEGGWGRGVCTTAAGKPTCAPSVGAGSSKHSAFAVDSDPDQGQIQIQIHGLGQGPVWVHPGAPEPPSHHHDTEVVETLLVISLVAGLNVGAYLGWLWLL</sequence>
<dbReference type="EMBL" id="BNCO01000014">
    <property type="protein sequence ID" value="GIL53106.1"/>
    <property type="molecule type" value="Genomic_DNA"/>
</dbReference>
<feature type="transmembrane region" description="Helical" evidence="8">
    <location>
        <begin position="116"/>
        <end position="139"/>
    </location>
</feature>
<evidence type="ECO:0000313" key="9">
    <source>
        <dbReference type="EMBL" id="GIL53106.1"/>
    </source>
</evidence>
<feature type="transmembrane region" description="Helical" evidence="8">
    <location>
        <begin position="182"/>
        <end position="204"/>
    </location>
</feature>
<dbReference type="InterPro" id="IPR002259">
    <property type="entry name" value="Eqnu_transpt"/>
</dbReference>
<feature type="compositionally biased region" description="Gly residues" evidence="7">
    <location>
        <begin position="713"/>
        <end position="723"/>
    </location>
</feature>
<proteinExistence type="inferred from homology"/>
<dbReference type="PANTHER" id="PTHR10332:SF10">
    <property type="entry name" value="EQUILIBRATIVE NUCLEOSIDE TRANSPORTER 4"/>
    <property type="match status" value="1"/>
</dbReference>
<keyword evidence="6 8" id="KW-0472">Membrane</keyword>
<keyword evidence="3" id="KW-0813">Transport</keyword>
<dbReference type="GO" id="GO:0005886">
    <property type="term" value="C:plasma membrane"/>
    <property type="evidence" value="ECO:0007669"/>
    <property type="project" value="TreeGrafter"/>
</dbReference>
<feature type="compositionally biased region" description="Polar residues" evidence="7">
    <location>
        <begin position="47"/>
        <end position="65"/>
    </location>
</feature>
<gene>
    <name evidence="9" type="ORF">Vafri_8793</name>
</gene>
<evidence type="ECO:0000256" key="4">
    <source>
        <dbReference type="ARBA" id="ARBA00022692"/>
    </source>
</evidence>
<organism evidence="9 10">
    <name type="scientific">Volvox africanus</name>
    <dbReference type="NCBI Taxonomy" id="51714"/>
    <lineage>
        <taxon>Eukaryota</taxon>
        <taxon>Viridiplantae</taxon>
        <taxon>Chlorophyta</taxon>
        <taxon>core chlorophytes</taxon>
        <taxon>Chlorophyceae</taxon>
        <taxon>CS clade</taxon>
        <taxon>Chlamydomonadales</taxon>
        <taxon>Volvocaceae</taxon>
        <taxon>Volvox</taxon>
    </lineage>
</organism>
<evidence type="ECO:0000256" key="1">
    <source>
        <dbReference type="ARBA" id="ARBA00004141"/>
    </source>
</evidence>
<evidence type="ECO:0000256" key="2">
    <source>
        <dbReference type="ARBA" id="ARBA00007965"/>
    </source>
</evidence>
<feature type="transmembrane region" description="Helical" evidence="8">
    <location>
        <begin position="151"/>
        <end position="170"/>
    </location>
</feature>
<evidence type="ECO:0000256" key="5">
    <source>
        <dbReference type="ARBA" id="ARBA00022989"/>
    </source>
</evidence>
<feature type="transmembrane region" description="Helical" evidence="8">
    <location>
        <begin position="224"/>
        <end position="250"/>
    </location>
</feature>
<keyword evidence="4 8" id="KW-0812">Transmembrane</keyword>
<feature type="region of interest" description="Disordered" evidence="7">
    <location>
        <begin position="835"/>
        <end position="857"/>
    </location>
</feature>
<feature type="region of interest" description="Disordered" evidence="7">
    <location>
        <begin position="665"/>
        <end position="749"/>
    </location>
</feature>
<feature type="compositionally biased region" description="Pro residues" evidence="7">
    <location>
        <begin position="26"/>
        <end position="40"/>
    </location>
</feature>
<protein>
    <submittedName>
        <fullName evidence="9">Uncharacterized protein</fullName>
    </submittedName>
</protein>
<feature type="region of interest" description="Disordered" evidence="7">
    <location>
        <begin position="1"/>
        <end position="65"/>
    </location>
</feature>
<evidence type="ECO:0000256" key="6">
    <source>
        <dbReference type="ARBA" id="ARBA00023136"/>
    </source>
</evidence>
<feature type="region of interest" description="Disordered" evidence="7">
    <location>
        <begin position="627"/>
        <end position="652"/>
    </location>
</feature>